<proteinExistence type="predicted"/>
<protein>
    <submittedName>
        <fullName evidence="1">Hemolysin-type calcium-binding protein</fullName>
    </submittedName>
</protein>
<reference evidence="1 2" key="1">
    <citation type="submission" date="2012-11" db="EMBL/GenBank/DDBJ databases">
        <title>Whole genome sequence of Acidocella aminolytica 101 = DSM 11237.</title>
        <authorList>
            <person name="Azuma Y."/>
            <person name="Higashiura N."/>
            <person name="Hirakawa H."/>
            <person name="Matsushita K."/>
        </authorList>
    </citation>
    <scope>NUCLEOTIDE SEQUENCE [LARGE SCALE GENOMIC DNA]</scope>
    <source>
        <strain evidence="2">101 / DSM 11237</strain>
    </source>
</reference>
<sequence length="1883" mass="187611">MNSASLLEDAEHASDPIIDVGSLGSISNTTIRAGDGVFVTASGTASNSFVQYAGVLDLQDGGTATNSLIEAGGAELVASGGVSNNTTIIGGVGQGTTINVLPFSQGMQVITAGGIAENTYIGNGGIADVYSGGVETNATLSTSGTSIIHSGGIGNDLNVQAGGELIIENGGTLNGASVAASGTLLALPGSTINSITGQGSIITEGVVRVQYRDGYAPVIVSYGSTLNSGVLNGKLIDYALYGGTVDKLSVSGGSTLIGYSGSTLNSDYIQNTGTEITSGGYSSNLIVNAGLSEITENGINSTTTIQNGGREVVMATGTATGSIILSNGSEQVEAGGVAVGSTIGLGGIQNIESGGYASGTVIKAGGIEIVSNGGTLANPTVQQGGILIDLNSKSSGSPNTILPHNEIIDINKTTGNYDEISGSSNITIASGHYGVVSGSLTNSANVTVDSGGTLDVTAGSTLASVELNGGLIHFEQGASIGSVTIEVGSPGTFTNDSTTDISSILNEELRSVPTGTSITVIFNPGDYAASSTVYLGSDTSVIGNSATFGALSGFSGNALFENYDNQWTGATHIINNIDGSQTVVDQGIGGGELSNLITTTNNASSTPSTTVQPELPLLSTNYASADSSTPVVDTNISIRGMTLVETGDMKSGRQAMIGTNYGSVGRGVWFTGATNLAINNNIMIGGVSGMSLVNDSNGVVAQNIILGSTIPVDMWSGASNFLVENNQIWEYSSSNPSGSTGAIQLNASTNAFPSNPGVNNSGTTINDAIIGNNITGIGQNTAAMAVDPLYSYGATSETNITEQGNISNSLGNSTGGYYTANVQSATITDNLYVGDTGKIQNLTSAYGTTPTTLTTSNGNISGNLILTGVNASSNLIGNEGIDPTTVDNAVIGSNSASSDAISSWGFTGTNTESGNVVSGRSGTSTTSVQPNINISTPSYLIDSSGTIEISGSNAPIISDANSQFIYLTISSVFGTITSGSSFANEYSTVVGGESEFIIDGSIKNVNEELSSLTYVSSLYGTDDALKISLEDSYSQTLTKYIPILNTVSTGSAETAITIASGFTDNISDGNNLSGEMVVTSGQNNIVNMGSTVSSVFTKEGNSTLNAGTGSEYISMGSGRTLVNLGAHEDITIVGGTGQETINGTSTDSSDSSLIETGYSNAYVTAGGGASTVVAGYGNVTFIGGSGPTLLTTLPNESGTLQADMGAGNSTIYALSGIANIHTQANTNNNIMLGSGQDSIFSGGADSIAGGSGSLYVQASSGNISLTAGTGSSTILAGTGTLNYTGNSGTTYLVGASTPGGMFTAHLGSGNSTILGGADDGVIETQLNTSNVITTGTGNDTIISAGSDSVTGGSGSLYVQADTANTSVAAGSGSSTLLGGLGELIYQGGSGNSYITMSPKSRGELVANLGTGNSTINTNTSDAIIDTAANSYNVISAGSGINTIVSGGHDLINASSGTVLIKATGNAQDTVVAGTGSIVAENLSQNGNLYVDFSGNNVVTVNNKDTITVFDGNYTVTSPTIAYSNESGNGIEVISLVSYSASKTLYNTSFIQNHSGVLSYSVSSGSGSVYASGGQNSILVGGNSVNRSIISSGNDTITFNVVSGEESVSSVGNATTSVLIASSDNVSVAASDSSSIQVRFLKGSGGTLNFINHSNQVATIFSSTYIAGNQSVQFVPGAVTAFGGSTGLFAVGGDSGYNSINGGTGSSTIVGSGYGDTLMASGQQNYLFGGQGAETLLGSGGMNVFVVGVQEPVVGAVTAVSSLVSTGGSGKQVFFLGNMEDVTLTGSTVTGASNDYIVQSSFTTLGGQAEVVKGGSFLISDFGGNSTISLNTPGTVGTSVQAVSSLLGGGGTQILLTDGTLISLTGVGTTHVSVNDMSGTITYA</sequence>
<dbReference type="InterPro" id="IPR030930">
    <property type="entry name" value="AIDA"/>
</dbReference>
<dbReference type="InterPro" id="IPR012332">
    <property type="entry name" value="Autotransporter_pectin_lyase_C"/>
</dbReference>
<evidence type="ECO:0000313" key="2">
    <source>
        <dbReference type="Proteomes" id="UP000032668"/>
    </source>
</evidence>
<name>A0A0D6PJR9_9PROT</name>
<dbReference type="Proteomes" id="UP000032668">
    <property type="component" value="Unassembled WGS sequence"/>
</dbReference>
<evidence type="ECO:0000313" key="1">
    <source>
        <dbReference type="EMBL" id="GAN82010.1"/>
    </source>
</evidence>
<gene>
    <name evidence="1" type="ORF">Aam_142_001</name>
</gene>
<comment type="caution">
    <text evidence="1">The sequence shown here is derived from an EMBL/GenBank/DDBJ whole genome shotgun (WGS) entry which is preliminary data.</text>
</comment>
<dbReference type="SUPFAM" id="SSF51120">
    <property type="entry name" value="beta-Roll"/>
    <property type="match status" value="3"/>
</dbReference>
<dbReference type="STRING" id="1120923.SAMN02746095_03339"/>
<dbReference type="InterPro" id="IPR011049">
    <property type="entry name" value="Serralysin-like_metalloprot_C"/>
</dbReference>
<keyword evidence="2" id="KW-1185">Reference proteome</keyword>
<organism evidence="1 2">
    <name type="scientific">Acidocella aminolytica 101 = DSM 11237</name>
    <dbReference type="NCBI Taxonomy" id="1120923"/>
    <lineage>
        <taxon>Bacteria</taxon>
        <taxon>Pseudomonadati</taxon>
        <taxon>Pseudomonadota</taxon>
        <taxon>Alphaproteobacteria</taxon>
        <taxon>Acetobacterales</taxon>
        <taxon>Acidocellaceae</taxon>
        <taxon>Acidocella</taxon>
    </lineage>
</organism>
<dbReference type="NCBIfam" id="TIGR04415">
    <property type="entry name" value="O_hepto_targRPT"/>
    <property type="match status" value="4"/>
</dbReference>
<dbReference type="Gene3D" id="2.160.20.20">
    <property type="match status" value="1"/>
</dbReference>
<dbReference type="EMBL" id="BANC01000139">
    <property type="protein sequence ID" value="GAN82010.1"/>
    <property type="molecule type" value="Genomic_DNA"/>
</dbReference>
<accession>A0A0D6PJR9</accession>